<sequence>MGPLVPPPEPSFVPPHTLVGDGPHRVIAVHGWLSDRAAYAAVLPHFDRRAFTYALPDLRGYGEARDVPGEFTTAEAARDLLALADHLGWDRFSLLGHAMGASVVQRVVAAAPERVRRLVGVAPVPANGAPLAGAQWELFAGAAQHPENRRTIIDFTTGNRHPAAWLDLMVWQSQRQSDRVAFRAWLDSWAKEDFHAEVVGCTVPVRLVVGAYDPALTAEVMRDTWLRWYTDVDLVELAGAGHFPADESPLALVRAVEGFLAADGDAAAGAAAGAGGLTDAQDVFRTAEAMGP</sequence>
<dbReference type="EMBL" id="JACYXC010000001">
    <property type="protein sequence ID" value="MBH5334619.1"/>
    <property type="molecule type" value="Genomic_DNA"/>
</dbReference>
<dbReference type="Proteomes" id="UP000807371">
    <property type="component" value="Unassembled WGS sequence"/>
</dbReference>
<dbReference type="SUPFAM" id="SSF53474">
    <property type="entry name" value="alpha/beta-Hydrolases"/>
    <property type="match status" value="1"/>
</dbReference>
<comment type="caution">
    <text evidence="2">The sequence shown here is derived from an EMBL/GenBank/DDBJ whole genome shotgun (WGS) entry which is preliminary data.</text>
</comment>
<dbReference type="RefSeq" id="WP_197988288.1">
    <property type="nucleotide sequence ID" value="NZ_JACYXC010000001.1"/>
</dbReference>
<dbReference type="Pfam" id="PF00561">
    <property type="entry name" value="Abhydrolase_1"/>
    <property type="match status" value="1"/>
</dbReference>
<feature type="domain" description="AB hydrolase-1" evidence="1">
    <location>
        <begin position="26"/>
        <end position="153"/>
    </location>
</feature>
<evidence type="ECO:0000313" key="2">
    <source>
        <dbReference type="EMBL" id="MBH5334619.1"/>
    </source>
</evidence>
<keyword evidence="3" id="KW-1185">Reference proteome</keyword>
<organism evidence="2 3">
    <name type="scientific">Streptomyces pactum</name>
    <dbReference type="NCBI Taxonomy" id="68249"/>
    <lineage>
        <taxon>Bacteria</taxon>
        <taxon>Bacillati</taxon>
        <taxon>Actinomycetota</taxon>
        <taxon>Actinomycetes</taxon>
        <taxon>Kitasatosporales</taxon>
        <taxon>Streptomycetaceae</taxon>
        <taxon>Streptomyces</taxon>
    </lineage>
</organism>
<accession>A0ABS0NHE6</accession>
<dbReference type="InterPro" id="IPR029058">
    <property type="entry name" value="AB_hydrolase_fold"/>
</dbReference>
<dbReference type="PANTHER" id="PTHR43194">
    <property type="entry name" value="HYDROLASE ALPHA/BETA FOLD FAMILY"/>
    <property type="match status" value="1"/>
</dbReference>
<evidence type="ECO:0000259" key="1">
    <source>
        <dbReference type="Pfam" id="PF00561"/>
    </source>
</evidence>
<dbReference type="InterPro" id="IPR000073">
    <property type="entry name" value="AB_hydrolase_1"/>
</dbReference>
<name>A0ABS0NHE6_9ACTN</name>
<dbReference type="InterPro" id="IPR050228">
    <property type="entry name" value="Carboxylesterase_BioH"/>
</dbReference>
<gene>
    <name evidence="2" type="ORF">IHE55_07310</name>
</gene>
<dbReference type="Gene3D" id="3.40.50.1820">
    <property type="entry name" value="alpha/beta hydrolase"/>
    <property type="match status" value="1"/>
</dbReference>
<dbReference type="PANTHER" id="PTHR43194:SF2">
    <property type="entry name" value="PEROXISOMAL MEMBRANE PROTEIN LPX1"/>
    <property type="match status" value="1"/>
</dbReference>
<keyword evidence="2" id="KW-0378">Hydrolase</keyword>
<proteinExistence type="predicted"/>
<reference evidence="2 3" key="1">
    <citation type="submission" date="2020-09" db="EMBL/GenBank/DDBJ databases">
        <title>Biosynthesis of the nuclear factor of activated T cells inhibitor NFAT-133 and its congeners in Streptomyces pactum.</title>
        <authorList>
            <person name="Zhou W."/>
            <person name="Posri P."/>
            <person name="Abugrain M.E."/>
            <person name="Weisberg A.J."/>
            <person name="Chang J.H."/>
            <person name="Mahmud T."/>
        </authorList>
    </citation>
    <scope>NUCLEOTIDE SEQUENCE [LARGE SCALE GENOMIC DNA]</scope>
    <source>
        <strain evidence="2 3">ATCC 27456</strain>
    </source>
</reference>
<evidence type="ECO:0000313" key="3">
    <source>
        <dbReference type="Proteomes" id="UP000807371"/>
    </source>
</evidence>
<protein>
    <submittedName>
        <fullName evidence="2">Alpha/beta hydrolase</fullName>
    </submittedName>
</protein>
<dbReference type="GO" id="GO:0016787">
    <property type="term" value="F:hydrolase activity"/>
    <property type="evidence" value="ECO:0007669"/>
    <property type="project" value="UniProtKB-KW"/>
</dbReference>